<dbReference type="RefSeq" id="WP_354602466.1">
    <property type="nucleotide sequence ID" value="NZ_JBEWZI010000026.1"/>
</dbReference>
<evidence type="ECO:0000313" key="2">
    <source>
        <dbReference type="Proteomes" id="UP001549691"/>
    </source>
</evidence>
<proteinExistence type="predicted"/>
<dbReference type="Proteomes" id="UP001549691">
    <property type="component" value="Unassembled WGS sequence"/>
</dbReference>
<evidence type="ECO:0008006" key="3">
    <source>
        <dbReference type="Google" id="ProtNLM"/>
    </source>
</evidence>
<accession>A0ABV2TR51</accession>
<keyword evidence="2" id="KW-1185">Reference proteome</keyword>
<evidence type="ECO:0000313" key="1">
    <source>
        <dbReference type="EMBL" id="MET7016008.1"/>
    </source>
</evidence>
<sequence length="38" mass="4053">MSHGAAMRIIGPADLRKRIAVGLRAAADAYSDEKRGRA</sequence>
<gene>
    <name evidence="1" type="ORF">ABXR19_17610</name>
</gene>
<comment type="caution">
    <text evidence="1">The sequence shown here is derived from an EMBL/GenBank/DDBJ whole genome shotgun (WGS) entry which is preliminary data.</text>
</comment>
<name>A0ABV2TR51_9RHOO</name>
<reference evidence="1 2" key="1">
    <citation type="submission" date="2024-07" db="EMBL/GenBank/DDBJ databases">
        <title>Uliginosibacterium flavum JJ3220;KACC:17644.</title>
        <authorList>
            <person name="Kim M.K."/>
        </authorList>
    </citation>
    <scope>NUCLEOTIDE SEQUENCE [LARGE SCALE GENOMIC DNA]</scope>
    <source>
        <strain evidence="1 2">KACC:17644</strain>
    </source>
</reference>
<dbReference type="EMBL" id="JBEWZI010000026">
    <property type="protein sequence ID" value="MET7016008.1"/>
    <property type="molecule type" value="Genomic_DNA"/>
</dbReference>
<protein>
    <recommendedName>
        <fullName evidence="3">WYL domain-containing protein</fullName>
    </recommendedName>
</protein>
<organism evidence="1 2">
    <name type="scientific">Uliginosibacterium flavum</name>
    <dbReference type="NCBI Taxonomy" id="1396831"/>
    <lineage>
        <taxon>Bacteria</taxon>
        <taxon>Pseudomonadati</taxon>
        <taxon>Pseudomonadota</taxon>
        <taxon>Betaproteobacteria</taxon>
        <taxon>Rhodocyclales</taxon>
        <taxon>Zoogloeaceae</taxon>
        <taxon>Uliginosibacterium</taxon>
    </lineage>
</organism>